<evidence type="ECO:0000256" key="2">
    <source>
        <dbReference type="ARBA" id="ARBA00023136"/>
    </source>
</evidence>
<keyword evidence="2" id="KW-0472">Membrane</keyword>
<evidence type="ECO:0000313" key="5">
    <source>
        <dbReference type="EMBL" id="RHH81970.1"/>
    </source>
</evidence>
<comment type="caution">
    <text evidence="5">The sequence shown here is derived from an EMBL/GenBank/DDBJ whole genome shotgun (WGS) entry which is preliminary data.</text>
</comment>
<dbReference type="GO" id="GO:0005886">
    <property type="term" value="C:plasma membrane"/>
    <property type="evidence" value="ECO:0007669"/>
    <property type="project" value="TreeGrafter"/>
</dbReference>
<feature type="chain" id="PRO_5019169447" description="Penicillin-binding protein transpeptidase domain-containing protein" evidence="3">
    <location>
        <begin position="20"/>
        <end position="330"/>
    </location>
</feature>
<sequence length="330" mass="36054">MMKKVFFAAFVLLIVMGFAACSNKQVPVSTVNLQLQNSVDSLLKQGMGEYGATEGMAIVVETSTGNLRAMVGLKENSGKLVSDTTLFSKARETFLFRSASLLAALETGNVSLDDMFDTYAGIDVVGQDTIYDHNWRKGGYGELTLLQGLAYNSSIAIDKAVDVAYQDKDVFLQKLEQMGLEKDSTFKGSWPLYALGFHHIKPVNFVSFFNAIANGGKMVSLKSQDSSAIVVDSMIAEKKNIESMKKAFRFYVTNGLGKKAESKMVNVAGTSGTIHTDDGIYADFCGYFPVEKPKYTVFVSYKRSEIPVSGGGMAGQTFRKIAEQIMKTCK</sequence>
<reference evidence="5 6" key="1">
    <citation type="submission" date="2018-08" db="EMBL/GenBank/DDBJ databases">
        <title>A genome reference for cultivated species of the human gut microbiota.</title>
        <authorList>
            <person name="Zou Y."/>
            <person name="Xue W."/>
            <person name="Luo G."/>
        </authorList>
    </citation>
    <scope>NUCLEOTIDE SEQUENCE [LARGE SCALE GENOMIC DNA]</scope>
    <source>
        <strain evidence="5 6">AM16-54</strain>
    </source>
</reference>
<evidence type="ECO:0000259" key="4">
    <source>
        <dbReference type="Pfam" id="PF00905"/>
    </source>
</evidence>
<evidence type="ECO:0000256" key="3">
    <source>
        <dbReference type="SAM" id="SignalP"/>
    </source>
</evidence>
<comment type="subcellular location">
    <subcellularLocation>
        <location evidence="1">Membrane</location>
    </subcellularLocation>
</comment>
<gene>
    <name evidence="5" type="ORF">DW192_09000</name>
</gene>
<dbReference type="GO" id="GO:0071555">
    <property type="term" value="P:cell wall organization"/>
    <property type="evidence" value="ECO:0007669"/>
    <property type="project" value="TreeGrafter"/>
</dbReference>
<proteinExistence type="predicted"/>
<keyword evidence="3" id="KW-0732">Signal</keyword>
<dbReference type="Proteomes" id="UP000284548">
    <property type="component" value="Unassembled WGS sequence"/>
</dbReference>
<feature type="signal peptide" evidence="3">
    <location>
        <begin position="1"/>
        <end position="19"/>
    </location>
</feature>
<dbReference type="InterPro" id="IPR001460">
    <property type="entry name" value="PCN-bd_Tpept"/>
</dbReference>
<name>A0A414Y7A4_9BACT</name>
<dbReference type="InterPro" id="IPR050515">
    <property type="entry name" value="Beta-lactam/transpept"/>
</dbReference>
<dbReference type="SUPFAM" id="SSF56601">
    <property type="entry name" value="beta-lactamase/transpeptidase-like"/>
    <property type="match status" value="1"/>
</dbReference>
<evidence type="ECO:0000256" key="1">
    <source>
        <dbReference type="ARBA" id="ARBA00004370"/>
    </source>
</evidence>
<organism evidence="5 6">
    <name type="scientific">Segatella copri</name>
    <dbReference type="NCBI Taxonomy" id="165179"/>
    <lineage>
        <taxon>Bacteria</taxon>
        <taxon>Pseudomonadati</taxon>
        <taxon>Bacteroidota</taxon>
        <taxon>Bacteroidia</taxon>
        <taxon>Bacteroidales</taxon>
        <taxon>Prevotellaceae</taxon>
        <taxon>Segatella</taxon>
    </lineage>
</organism>
<accession>A0A414Y7A4</accession>
<dbReference type="PANTHER" id="PTHR30627:SF1">
    <property type="entry name" value="PEPTIDOGLYCAN D,D-TRANSPEPTIDASE FTSI"/>
    <property type="match status" value="1"/>
</dbReference>
<dbReference type="Gene3D" id="3.40.710.10">
    <property type="entry name" value="DD-peptidase/beta-lactamase superfamily"/>
    <property type="match status" value="1"/>
</dbReference>
<dbReference type="InterPro" id="IPR012338">
    <property type="entry name" value="Beta-lactam/transpept-like"/>
</dbReference>
<dbReference type="PANTHER" id="PTHR30627">
    <property type="entry name" value="PEPTIDOGLYCAN D,D-TRANSPEPTIDASE"/>
    <property type="match status" value="1"/>
</dbReference>
<dbReference type="GO" id="GO:0008658">
    <property type="term" value="F:penicillin binding"/>
    <property type="evidence" value="ECO:0007669"/>
    <property type="project" value="InterPro"/>
</dbReference>
<dbReference type="EMBL" id="QRKB01000021">
    <property type="protein sequence ID" value="RHH81970.1"/>
    <property type="molecule type" value="Genomic_DNA"/>
</dbReference>
<feature type="domain" description="Penicillin-binding protein transpeptidase" evidence="4">
    <location>
        <begin position="55"/>
        <end position="322"/>
    </location>
</feature>
<evidence type="ECO:0000313" key="6">
    <source>
        <dbReference type="Proteomes" id="UP000284548"/>
    </source>
</evidence>
<dbReference type="PROSITE" id="PS51257">
    <property type="entry name" value="PROKAR_LIPOPROTEIN"/>
    <property type="match status" value="1"/>
</dbReference>
<dbReference type="Pfam" id="PF00905">
    <property type="entry name" value="Transpeptidase"/>
    <property type="match status" value="1"/>
</dbReference>
<dbReference type="RefSeq" id="WP_118254965.1">
    <property type="nucleotide sequence ID" value="NZ_QRKB01000021.1"/>
</dbReference>
<dbReference type="AlphaFoldDB" id="A0A414Y7A4"/>
<protein>
    <recommendedName>
        <fullName evidence="4">Penicillin-binding protein transpeptidase domain-containing protein</fullName>
    </recommendedName>
</protein>
<dbReference type="Gene3D" id="3.30.450.330">
    <property type="match status" value="1"/>
</dbReference>